<evidence type="ECO:0000256" key="3">
    <source>
        <dbReference type="ARBA" id="ARBA00023315"/>
    </source>
</evidence>
<evidence type="ECO:0000313" key="7">
    <source>
        <dbReference type="EMBL" id="MBC9932339.1"/>
    </source>
</evidence>
<dbReference type="InterPro" id="IPR050521">
    <property type="entry name" value="3-ketoacyl-CoA_Thiolase"/>
</dbReference>
<dbReference type="GO" id="GO:0003985">
    <property type="term" value="F:acetyl-CoA C-acetyltransferase activity"/>
    <property type="evidence" value="ECO:0007669"/>
    <property type="project" value="UniProtKB-EC"/>
</dbReference>
<reference evidence="7 8" key="1">
    <citation type="submission" date="2020-09" db="EMBL/GenBank/DDBJ databases">
        <title>Genome sequences of type strains of Chitinophaga qingshengii and Chitinophaga varians.</title>
        <authorList>
            <person name="Kittiwongwattana C."/>
        </authorList>
    </citation>
    <scope>NUCLEOTIDE SEQUENCE [LARGE SCALE GENOMIC DNA]</scope>
    <source>
        <strain evidence="7 8">JCM 30026</strain>
    </source>
</reference>
<comment type="caution">
    <text evidence="7">The sequence shown here is derived from an EMBL/GenBank/DDBJ whole genome shotgun (WGS) entry which is preliminary data.</text>
</comment>
<dbReference type="PROSITE" id="PS00737">
    <property type="entry name" value="THIOLASE_2"/>
    <property type="match status" value="1"/>
</dbReference>
<evidence type="ECO:0000256" key="4">
    <source>
        <dbReference type="RuleBase" id="RU003557"/>
    </source>
</evidence>
<dbReference type="Pfam" id="PF00108">
    <property type="entry name" value="Thiolase_N"/>
    <property type="match status" value="1"/>
</dbReference>
<dbReference type="SUPFAM" id="SSF53901">
    <property type="entry name" value="Thiolase-like"/>
    <property type="match status" value="2"/>
</dbReference>
<dbReference type="InterPro" id="IPR002155">
    <property type="entry name" value="Thiolase"/>
</dbReference>
<evidence type="ECO:0000256" key="1">
    <source>
        <dbReference type="ARBA" id="ARBA00010982"/>
    </source>
</evidence>
<proteinExistence type="inferred from homology"/>
<dbReference type="EMBL" id="JACVFC010000002">
    <property type="protein sequence ID" value="MBC9932339.1"/>
    <property type="molecule type" value="Genomic_DNA"/>
</dbReference>
<dbReference type="Pfam" id="PF02803">
    <property type="entry name" value="Thiolase_C"/>
    <property type="match status" value="1"/>
</dbReference>
<feature type="domain" description="Thiolase N-terminal" evidence="5">
    <location>
        <begin position="7"/>
        <end position="274"/>
    </location>
</feature>
<protein>
    <submittedName>
        <fullName evidence="7">Acetyl-CoA C-acetyltransferase</fullName>
        <ecNumber evidence="7">2.3.1.9</ecNumber>
    </submittedName>
</protein>
<dbReference type="Proteomes" id="UP000659124">
    <property type="component" value="Unassembled WGS sequence"/>
</dbReference>
<accession>A0ABR7TSG2</accession>
<name>A0ABR7TSG2_9BACT</name>
<keyword evidence="3 4" id="KW-0012">Acyltransferase</keyword>
<dbReference type="InterPro" id="IPR020617">
    <property type="entry name" value="Thiolase_C"/>
</dbReference>
<keyword evidence="2 4" id="KW-0808">Transferase</keyword>
<keyword evidence="8" id="KW-1185">Reference proteome</keyword>
<dbReference type="PANTHER" id="PTHR42689:SF1">
    <property type="entry name" value="ACETYL-COA ACYLTRANSFERASE FADA2 (3-KETOACYL-COA THIOLASE) (BETA-KETOTHIOLASE)-RELATED"/>
    <property type="match status" value="1"/>
</dbReference>
<dbReference type="EC" id="2.3.1.9" evidence="7"/>
<dbReference type="PANTHER" id="PTHR42689">
    <property type="entry name" value="ACETYL-COA ACYLTRANSFERASE FADA2 (3-KETOACYL-COA THIOLASE) (BETA-KETOTHIOLASE)-RELATED"/>
    <property type="match status" value="1"/>
</dbReference>
<dbReference type="InterPro" id="IPR020613">
    <property type="entry name" value="Thiolase_CS"/>
</dbReference>
<evidence type="ECO:0000259" key="5">
    <source>
        <dbReference type="Pfam" id="PF00108"/>
    </source>
</evidence>
<dbReference type="InterPro" id="IPR016039">
    <property type="entry name" value="Thiolase-like"/>
</dbReference>
<dbReference type="NCBIfam" id="NF006740">
    <property type="entry name" value="PRK09268.1"/>
    <property type="match status" value="1"/>
</dbReference>
<evidence type="ECO:0000256" key="2">
    <source>
        <dbReference type="ARBA" id="ARBA00022679"/>
    </source>
</evidence>
<sequence>MHFMRKVAIIGGKRIPFVKSFKEYNRVSNQEMLTTCLHALVSSYQLEGNRIGDVALGALLNRSTEWNFARECVLGTALDPHTPAYNVQRACGTSLDATIQLGLRIAAGQIETGIAGGSDTNSDLPLMLQQQLSWKLTALKGAKTLGERLRILTSIRFRELSPLYPSIVEPRTGLSMGQHTEKMVQEWGISRQDQDALAYTSHMNATRAYIAGFFDGLVIPFKNVSRDTIIRSDTTPEKLATLKPAFDRSGKGTLTAGNSTIYTDGAAAVLLACEEYAQRRQWPVQAYFVDGETAAVDYVQGEGLLMAPTYAVARMLKRNNLRLQDFDVYEIHEAFCGQVLCTLKAWEDAAYCKKLGLDAPLGSIDRRKLNTKGGSVAIGHPFAATGARIVAQTAKILQERGEGRALISICTAGGMGVTAILER</sequence>
<dbReference type="PIRSF" id="PIRSF000429">
    <property type="entry name" value="Ac-CoA_Ac_transf"/>
    <property type="match status" value="1"/>
</dbReference>
<feature type="domain" description="Thiolase C-terminal" evidence="6">
    <location>
        <begin position="291"/>
        <end position="423"/>
    </location>
</feature>
<dbReference type="InterPro" id="IPR020616">
    <property type="entry name" value="Thiolase_N"/>
</dbReference>
<dbReference type="NCBIfam" id="TIGR01930">
    <property type="entry name" value="AcCoA-C-Actrans"/>
    <property type="match status" value="1"/>
</dbReference>
<evidence type="ECO:0000259" key="6">
    <source>
        <dbReference type="Pfam" id="PF02803"/>
    </source>
</evidence>
<comment type="similarity">
    <text evidence="1 4">Belongs to the thiolase-like superfamily. Thiolase family.</text>
</comment>
<dbReference type="CDD" id="cd00751">
    <property type="entry name" value="thiolase"/>
    <property type="match status" value="1"/>
</dbReference>
<dbReference type="Gene3D" id="3.40.47.10">
    <property type="match status" value="1"/>
</dbReference>
<evidence type="ECO:0000313" key="8">
    <source>
        <dbReference type="Proteomes" id="UP000659124"/>
    </source>
</evidence>
<gene>
    <name evidence="7" type="ORF">ICL07_18275</name>
</gene>
<organism evidence="7 8">
    <name type="scientific">Chitinophaga qingshengii</name>
    <dbReference type="NCBI Taxonomy" id="1569794"/>
    <lineage>
        <taxon>Bacteria</taxon>
        <taxon>Pseudomonadati</taxon>
        <taxon>Bacteroidota</taxon>
        <taxon>Chitinophagia</taxon>
        <taxon>Chitinophagales</taxon>
        <taxon>Chitinophagaceae</taxon>
        <taxon>Chitinophaga</taxon>
    </lineage>
</organism>